<name>A0AAW0VU21_CHEQU</name>
<comment type="caution">
    <text evidence="1">The sequence shown here is derived from an EMBL/GenBank/DDBJ whole genome shotgun (WGS) entry which is preliminary data.</text>
</comment>
<dbReference type="AlphaFoldDB" id="A0AAW0VU21"/>
<evidence type="ECO:0000313" key="2">
    <source>
        <dbReference type="Proteomes" id="UP001445076"/>
    </source>
</evidence>
<dbReference type="EMBL" id="JARKIK010000884">
    <property type="protein sequence ID" value="KAK8720080.1"/>
    <property type="molecule type" value="Genomic_DNA"/>
</dbReference>
<feature type="non-terminal residue" evidence="1">
    <location>
        <position position="1"/>
    </location>
</feature>
<accession>A0AAW0VU21</accession>
<proteinExistence type="predicted"/>
<reference evidence="1 2" key="1">
    <citation type="journal article" date="2024" name="BMC Genomics">
        <title>Genome assembly of redclaw crayfish (Cherax quadricarinatus) provides insights into its immune adaptation and hypoxia tolerance.</title>
        <authorList>
            <person name="Liu Z."/>
            <person name="Zheng J."/>
            <person name="Li H."/>
            <person name="Fang K."/>
            <person name="Wang S."/>
            <person name="He J."/>
            <person name="Zhou D."/>
            <person name="Weng S."/>
            <person name="Chi M."/>
            <person name="Gu Z."/>
            <person name="He J."/>
            <person name="Li F."/>
            <person name="Wang M."/>
        </authorList>
    </citation>
    <scope>NUCLEOTIDE SEQUENCE [LARGE SCALE GENOMIC DNA]</scope>
    <source>
        <strain evidence="1">ZL_2023a</strain>
    </source>
</reference>
<feature type="non-terminal residue" evidence="1">
    <location>
        <position position="110"/>
    </location>
</feature>
<dbReference type="Proteomes" id="UP001445076">
    <property type="component" value="Unassembled WGS sequence"/>
</dbReference>
<organism evidence="1 2">
    <name type="scientific">Cherax quadricarinatus</name>
    <name type="common">Australian red claw crayfish</name>
    <dbReference type="NCBI Taxonomy" id="27406"/>
    <lineage>
        <taxon>Eukaryota</taxon>
        <taxon>Metazoa</taxon>
        <taxon>Ecdysozoa</taxon>
        <taxon>Arthropoda</taxon>
        <taxon>Crustacea</taxon>
        <taxon>Multicrustacea</taxon>
        <taxon>Malacostraca</taxon>
        <taxon>Eumalacostraca</taxon>
        <taxon>Eucarida</taxon>
        <taxon>Decapoda</taxon>
        <taxon>Pleocyemata</taxon>
        <taxon>Astacidea</taxon>
        <taxon>Parastacoidea</taxon>
        <taxon>Parastacidae</taxon>
        <taxon>Cherax</taxon>
    </lineage>
</organism>
<protein>
    <recommendedName>
        <fullName evidence="3">Reverse transcriptase</fullName>
    </recommendedName>
</protein>
<evidence type="ECO:0008006" key="3">
    <source>
        <dbReference type="Google" id="ProtNLM"/>
    </source>
</evidence>
<sequence>GTSRSWIWYDRATRGEPPPSMRRLDRKLQVGVHRLRLGYPTARRLIDRVREERCCHCNQMVPGPLVHYLLDCPATVPLRRRHFPMAPGDPNREDTAARLVYLATQDLGTL</sequence>
<keyword evidence="2" id="KW-1185">Reference proteome</keyword>
<gene>
    <name evidence="1" type="ORF">OTU49_013588</name>
</gene>
<evidence type="ECO:0000313" key="1">
    <source>
        <dbReference type="EMBL" id="KAK8720080.1"/>
    </source>
</evidence>